<name>L5M2Z0_MYODS</name>
<organism evidence="3 4">
    <name type="scientific">Myotis davidii</name>
    <name type="common">David's myotis</name>
    <dbReference type="NCBI Taxonomy" id="225400"/>
    <lineage>
        <taxon>Eukaryota</taxon>
        <taxon>Metazoa</taxon>
        <taxon>Chordata</taxon>
        <taxon>Craniata</taxon>
        <taxon>Vertebrata</taxon>
        <taxon>Euteleostomi</taxon>
        <taxon>Mammalia</taxon>
        <taxon>Eutheria</taxon>
        <taxon>Laurasiatheria</taxon>
        <taxon>Chiroptera</taxon>
        <taxon>Yangochiroptera</taxon>
        <taxon>Vespertilionidae</taxon>
        <taxon>Myotis</taxon>
    </lineage>
</organism>
<gene>
    <name evidence="3" type="ORF">MDA_GLEAN10005469</name>
</gene>
<evidence type="ECO:0000313" key="3">
    <source>
        <dbReference type="EMBL" id="ELK32073.1"/>
    </source>
</evidence>
<evidence type="ECO:0000256" key="2">
    <source>
        <dbReference type="SAM" id="MobiDB-lite"/>
    </source>
</evidence>
<dbReference type="PANTHER" id="PTHR19956:SF5">
    <property type="entry name" value="LAMIN TAIL DOMAIN-CONTAINING PROTEIN 2"/>
    <property type="match status" value="1"/>
</dbReference>
<dbReference type="PANTHER" id="PTHR19956">
    <property type="entry name" value="LAMIN TAIL DOMAIN-CONTAINING PROTEIN 2"/>
    <property type="match status" value="1"/>
</dbReference>
<protein>
    <submittedName>
        <fullName evidence="3">Uncharacterized protein</fullName>
    </submittedName>
</protein>
<dbReference type="GO" id="GO:0030527">
    <property type="term" value="F:structural constituent of chromatin"/>
    <property type="evidence" value="ECO:0007669"/>
    <property type="project" value="TreeGrafter"/>
</dbReference>
<feature type="region of interest" description="Disordered" evidence="2">
    <location>
        <begin position="1"/>
        <end position="66"/>
    </location>
</feature>
<sequence length="270" mass="29911">MAPESCPEAGEAKEEALPSPVGGKAVSSPLEPPEDTPADLVAPASLKDTKSSSTQAASVNPPLAPESLAPRTLRLLWRQRELEIQALRSLRNQREARRSRVLRELAPSPRNYHNQDKPLQIQIQKLALELKQQKEQAQLEKRKLEEKLEQTEAAVQQLEAQLEALHKSCLVKLASSSWVGRMLKSSTGSVEVVTAETLMDLSDPSENDEASLAQEVSRVPHGQPRPWREGRATGLLLRGQGFRLEDVDWNAIAHRFPNLLASMQSSSDFK</sequence>
<feature type="coiled-coil region" evidence="1">
    <location>
        <begin position="123"/>
        <end position="168"/>
    </location>
</feature>
<dbReference type="EMBL" id="KB105645">
    <property type="protein sequence ID" value="ELK32073.1"/>
    <property type="molecule type" value="Genomic_DNA"/>
</dbReference>
<evidence type="ECO:0000313" key="4">
    <source>
        <dbReference type="Proteomes" id="UP000010556"/>
    </source>
</evidence>
<proteinExistence type="predicted"/>
<keyword evidence="1" id="KW-0175">Coiled coil</keyword>
<evidence type="ECO:0000256" key="1">
    <source>
        <dbReference type="SAM" id="Coils"/>
    </source>
</evidence>
<reference evidence="4" key="1">
    <citation type="journal article" date="2013" name="Science">
        <title>Comparative analysis of bat genomes provides insight into the evolution of flight and immunity.</title>
        <authorList>
            <person name="Zhang G."/>
            <person name="Cowled C."/>
            <person name="Shi Z."/>
            <person name="Huang Z."/>
            <person name="Bishop-Lilly K.A."/>
            <person name="Fang X."/>
            <person name="Wynne J.W."/>
            <person name="Xiong Z."/>
            <person name="Baker M.L."/>
            <person name="Zhao W."/>
            <person name="Tachedjian M."/>
            <person name="Zhu Y."/>
            <person name="Zhou P."/>
            <person name="Jiang X."/>
            <person name="Ng J."/>
            <person name="Yang L."/>
            <person name="Wu L."/>
            <person name="Xiao J."/>
            <person name="Feng Y."/>
            <person name="Chen Y."/>
            <person name="Sun X."/>
            <person name="Zhang Y."/>
            <person name="Marsh G.A."/>
            <person name="Crameri G."/>
            <person name="Broder C.C."/>
            <person name="Frey K.G."/>
            <person name="Wang L.F."/>
            <person name="Wang J."/>
        </authorList>
    </citation>
    <scope>NUCLEOTIDE SEQUENCE [LARGE SCALE GENOMIC DNA]</scope>
</reference>
<dbReference type="InterPro" id="IPR052877">
    <property type="entry name" value="Lamin_tail_domain"/>
</dbReference>
<keyword evidence="4" id="KW-1185">Reference proteome</keyword>
<dbReference type="Proteomes" id="UP000010556">
    <property type="component" value="Unassembled WGS sequence"/>
</dbReference>
<accession>L5M2Z0</accession>
<dbReference type="GO" id="GO:0005638">
    <property type="term" value="C:lamin filament"/>
    <property type="evidence" value="ECO:0007669"/>
    <property type="project" value="TreeGrafter"/>
</dbReference>
<dbReference type="AlphaFoldDB" id="L5M2Z0"/>